<keyword evidence="4 6" id="KW-1133">Transmembrane helix</keyword>
<evidence type="ECO:0000313" key="7">
    <source>
        <dbReference type="EMBL" id="NEE17696.1"/>
    </source>
</evidence>
<accession>A0A6G3XIS2</accession>
<keyword evidence="5 6" id="KW-0472">Membrane</keyword>
<comment type="subcellular location">
    <subcellularLocation>
        <location evidence="1">Cell membrane</location>
        <topology evidence="1">Multi-pass membrane protein</topology>
    </subcellularLocation>
</comment>
<comment type="caution">
    <text evidence="7">The sequence shown here is derived from an EMBL/GenBank/DDBJ whole genome shotgun (WGS) entry which is preliminary data.</text>
</comment>
<evidence type="ECO:0000256" key="5">
    <source>
        <dbReference type="ARBA" id="ARBA00023136"/>
    </source>
</evidence>
<name>A0A6G3XIS2_9ACTN</name>
<evidence type="ECO:0000256" key="1">
    <source>
        <dbReference type="ARBA" id="ARBA00004651"/>
    </source>
</evidence>
<sequence length="104" mass="11017">MRLPSSSSRPSPSPSLWRDTDFRRLWAGQTASQLGEHTTLVVLPLFAVLTLDAGAGQLGVLRAVGQAPILLLSLLAGAWVDRWRARTVMVLTDAARAVALGAAA</sequence>
<dbReference type="EMBL" id="JAAGMN010006841">
    <property type="protein sequence ID" value="NEE17696.1"/>
    <property type="molecule type" value="Genomic_DNA"/>
</dbReference>
<dbReference type="SUPFAM" id="SSF103473">
    <property type="entry name" value="MFS general substrate transporter"/>
    <property type="match status" value="1"/>
</dbReference>
<dbReference type="Gene3D" id="1.20.1250.20">
    <property type="entry name" value="MFS general substrate transporter like domains"/>
    <property type="match status" value="1"/>
</dbReference>
<evidence type="ECO:0000256" key="2">
    <source>
        <dbReference type="ARBA" id="ARBA00022475"/>
    </source>
</evidence>
<dbReference type="PANTHER" id="PTHR23513:SF6">
    <property type="entry name" value="MAJOR FACILITATOR SUPERFAMILY ASSOCIATED DOMAIN-CONTAINING PROTEIN"/>
    <property type="match status" value="1"/>
</dbReference>
<evidence type="ECO:0000256" key="3">
    <source>
        <dbReference type="ARBA" id="ARBA00022692"/>
    </source>
</evidence>
<organism evidence="7">
    <name type="scientific">Streptomyces sp. SID7499</name>
    <dbReference type="NCBI Taxonomy" id="2706086"/>
    <lineage>
        <taxon>Bacteria</taxon>
        <taxon>Bacillati</taxon>
        <taxon>Actinomycetota</taxon>
        <taxon>Actinomycetes</taxon>
        <taxon>Kitasatosporales</taxon>
        <taxon>Streptomycetaceae</taxon>
        <taxon>Streptomyces</taxon>
    </lineage>
</organism>
<feature type="transmembrane region" description="Helical" evidence="6">
    <location>
        <begin position="59"/>
        <end position="80"/>
    </location>
</feature>
<dbReference type="GO" id="GO:0005886">
    <property type="term" value="C:plasma membrane"/>
    <property type="evidence" value="ECO:0007669"/>
    <property type="project" value="UniProtKB-SubCell"/>
</dbReference>
<reference evidence="7" key="1">
    <citation type="submission" date="2020-01" db="EMBL/GenBank/DDBJ databases">
        <title>Insect and environment-associated Actinomycetes.</title>
        <authorList>
            <person name="Currrie C."/>
            <person name="Chevrette M."/>
            <person name="Carlson C."/>
            <person name="Stubbendieck R."/>
            <person name="Wendt-Pienkowski E."/>
        </authorList>
    </citation>
    <scope>NUCLEOTIDE SEQUENCE</scope>
    <source>
        <strain evidence="7">SID7499</strain>
    </source>
</reference>
<evidence type="ECO:0000256" key="4">
    <source>
        <dbReference type="ARBA" id="ARBA00022989"/>
    </source>
</evidence>
<feature type="non-terminal residue" evidence="7">
    <location>
        <position position="104"/>
    </location>
</feature>
<keyword evidence="2" id="KW-1003">Cell membrane</keyword>
<protein>
    <submittedName>
        <fullName evidence="7">MFS transporter</fullName>
    </submittedName>
</protein>
<gene>
    <name evidence="7" type="ORF">G3M58_65945</name>
</gene>
<proteinExistence type="predicted"/>
<dbReference type="AlphaFoldDB" id="A0A6G3XIS2"/>
<dbReference type="InterPro" id="IPR036259">
    <property type="entry name" value="MFS_trans_sf"/>
</dbReference>
<dbReference type="PANTHER" id="PTHR23513">
    <property type="entry name" value="INTEGRAL MEMBRANE EFFLUX PROTEIN-RELATED"/>
    <property type="match status" value="1"/>
</dbReference>
<keyword evidence="3 6" id="KW-0812">Transmembrane</keyword>
<evidence type="ECO:0000256" key="6">
    <source>
        <dbReference type="SAM" id="Phobius"/>
    </source>
</evidence>